<name>A0A3N3E3K6_9VIBR</name>
<evidence type="ECO:0000313" key="3">
    <source>
        <dbReference type="Proteomes" id="UP000278792"/>
    </source>
</evidence>
<comment type="caution">
    <text evidence="2">The sequence shown here is derived from an EMBL/GenBank/DDBJ whole genome shotgun (WGS) entry which is preliminary data.</text>
</comment>
<dbReference type="AlphaFoldDB" id="A0A3N3E3K6"/>
<reference evidence="2 3" key="1">
    <citation type="submission" date="2018-11" db="EMBL/GenBank/DDBJ databases">
        <title>Vibrio ponticus strain CAIM 1751 pathogenic for the snapper Lutjanus guttatus.</title>
        <authorList>
            <person name="Soto-Rodriguez S."/>
            <person name="Lozano-Olvera R."/>
            <person name="Gomez-Gil B."/>
        </authorList>
    </citation>
    <scope>NUCLEOTIDE SEQUENCE [LARGE SCALE GENOMIC DNA]</scope>
    <source>
        <strain evidence="2 3">CAIM 1751</strain>
    </source>
</reference>
<evidence type="ECO:0000256" key="1">
    <source>
        <dbReference type="SAM" id="MobiDB-lite"/>
    </source>
</evidence>
<gene>
    <name evidence="2" type="ORF">EGH82_06650</name>
</gene>
<protein>
    <submittedName>
        <fullName evidence="2">Uncharacterized protein</fullName>
    </submittedName>
</protein>
<feature type="compositionally biased region" description="Basic and acidic residues" evidence="1">
    <location>
        <begin position="1"/>
        <end position="13"/>
    </location>
</feature>
<dbReference type="Proteomes" id="UP000278792">
    <property type="component" value="Unassembled WGS sequence"/>
</dbReference>
<sequence>MERFATDAGEGKRKEKKRKEKKNLELRFERCPSRNRHQDEPLTCPFLKVMHQKMPNAPTYQNNVS</sequence>
<evidence type="ECO:0000313" key="2">
    <source>
        <dbReference type="EMBL" id="ROV61149.1"/>
    </source>
</evidence>
<proteinExistence type="predicted"/>
<feature type="region of interest" description="Disordered" evidence="1">
    <location>
        <begin position="1"/>
        <end position="23"/>
    </location>
</feature>
<accession>A0A3N3E3K6</accession>
<dbReference type="EMBL" id="RKIK01000012">
    <property type="protein sequence ID" value="ROV61149.1"/>
    <property type="molecule type" value="Genomic_DNA"/>
</dbReference>
<organism evidence="2 3">
    <name type="scientific">Vibrio ponticus</name>
    <dbReference type="NCBI Taxonomy" id="265668"/>
    <lineage>
        <taxon>Bacteria</taxon>
        <taxon>Pseudomonadati</taxon>
        <taxon>Pseudomonadota</taxon>
        <taxon>Gammaproteobacteria</taxon>
        <taxon>Vibrionales</taxon>
        <taxon>Vibrionaceae</taxon>
        <taxon>Vibrio</taxon>
    </lineage>
</organism>